<proteinExistence type="predicted"/>
<evidence type="ECO:0000313" key="2">
    <source>
        <dbReference type="Proteomes" id="UP000234681"/>
    </source>
</evidence>
<reference evidence="2" key="1">
    <citation type="submission" date="2005-09" db="EMBL/GenBank/DDBJ databases">
        <authorList>
            <person name="Mural R.J."/>
            <person name="Li P.W."/>
            <person name="Adams M.D."/>
            <person name="Amanatides P.G."/>
            <person name="Baden-Tillson H."/>
            <person name="Barnstead M."/>
            <person name="Chin S.H."/>
            <person name="Dew I."/>
            <person name="Evans C.A."/>
            <person name="Ferriera S."/>
            <person name="Flanigan M."/>
            <person name="Fosler C."/>
            <person name="Glodek A."/>
            <person name="Gu Z."/>
            <person name="Holt R.A."/>
            <person name="Jennings D."/>
            <person name="Kraft C.L."/>
            <person name="Lu F."/>
            <person name="Nguyen T."/>
            <person name="Nusskern D.R."/>
            <person name="Pfannkoch C.M."/>
            <person name="Sitter C."/>
            <person name="Sutton G.G."/>
            <person name="Venter J.C."/>
            <person name="Wang Z."/>
            <person name="Woodage T."/>
            <person name="Zheng X.H."/>
            <person name="Zhong F."/>
        </authorList>
    </citation>
    <scope>NUCLEOTIDE SEQUENCE [LARGE SCALE GENOMIC DNA]</scope>
    <source>
        <strain>BN</strain>
        <strain evidence="2">Sprague-Dawley</strain>
    </source>
</reference>
<dbReference type="EMBL" id="CH473998">
    <property type="protein sequence ID" value="EDL97825.1"/>
    <property type="molecule type" value="Genomic_DNA"/>
</dbReference>
<sequence>MAEQEVTQQAQKKASSTIE</sequence>
<gene>
    <name evidence="1" type="ORF">rCG_53408</name>
</gene>
<protein>
    <submittedName>
        <fullName evidence="1">RCG53408</fullName>
    </submittedName>
</protein>
<dbReference type="AlphaFoldDB" id="A6JRN3"/>
<dbReference type="Proteomes" id="UP000234681">
    <property type="component" value="Chromosome 5"/>
</dbReference>
<evidence type="ECO:0000313" key="1">
    <source>
        <dbReference type="EMBL" id="EDL97825.1"/>
    </source>
</evidence>
<name>A6JRN3_RAT</name>
<accession>A6JRN3</accession>
<organism evidence="1 2">
    <name type="scientific">Rattus norvegicus</name>
    <name type="common">Rat</name>
    <dbReference type="NCBI Taxonomy" id="10116"/>
    <lineage>
        <taxon>Eukaryota</taxon>
        <taxon>Metazoa</taxon>
        <taxon>Chordata</taxon>
        <taxon>Craniata</taxon>
        <taxon>Vertebrata</taxon>
        <taxon>Euteleostomi</taxon>
        <taxon>Mammalia</taxon>
        <taxon>Eutheria</taxon>
        <taxon>Euarchontoglires</taxon>
        <taxon>Glires</taxon>
        <taxon>Rodentia</taxon>
        <taxon>Myomorpha</taxon>
        <taxon>Muroidea</taxon>
        <taxon>Muridae</taxon>
        <taxon>Murinae</taxon>
        <taxon>Rattus</taxon>
    </lineage>
</organism>